<feature type="chain" id="PRO_5021987540" evidence="1">
    <location>
        <begin position="18"/>
        <end position="63"/>
    </location>
</feature>
<keyword evidence="3" id="KW-1185">Reference proteome</keyword>
<gene>
    <name evidence="2" type="ORF">IF1G_04330</name>
</gene>
<sequence length="63" mass="6468">MQFTAVTLFALIAAVVANPIAPRQQAGEANEVTVETPAMTDANGNIIPFDADTVSQPNLAAGL</sequence>
<feature type="signal peptide" evidence="1">
    <location>
        <begin position="1"/>
        <end position="17"/>
    </location>
</feature>
<accession>A0A545W371</accession>
<dbReference type="OrthoDB" id="4835952at2759"/>
<dbReference type="AlphaFoldDB" id="A0A545W371"/>
<keyword evidence="1" id="KW-0732">Signal</keyword>
<evidence type="ECO:0000313" key="2">
    <source>
        <dbReference type="EMBL" id="TQV97090.1"/>
    </source>
</evidence>
<protein>
    <submittedName>
        <fullName evidence="2">Uncharacterized protein</fullName>
    </submittedName>
</protein>
<organism evidence="2 3">
    <name type="scientific">Cordyceps javanica</name>
    <dbReference type="NCBI Taxonomy" id="43265"/>
    <lineage>
        <taxon>Eukaryota</taxon>
        <taxon>Fungi</taxon>
        <taxon>Dikarya</taxon>
        <taxon>Ascomycota</taxon>
        <taxon>Pezizomycotina</taxon>
        <taxon>Sordariomycetes</taxon>
        <taxon>Hypocreomycetidae</taxon>
        <taxon>Hypocreales</taxon>
        <taxon>Cordycipitaceae</taxon>
        <taxon>Cordyceps</taxon>
    </lineage>
</organism>
<dbReference type="Proteomes" id="UP000315783">
    <property type="component" value="Unassembled WGS sequence"/>
</dbReference>
<evidence type="ECO:0000313" key="3">
    <source>
        <dbReference type="Proteomes" id="UP000315783"/>
    </source>
</evidence>
<name>A0A545W371_9HYPO</name>
<proteinExistence type="predicted"/>
<comment type="caution">
    <text evidence="2">The sequence shown here is derived from an EMBL/GenBank/DDBJ whole genome shotgun (WGS) entry which is preliminary data.</text>
</comment>
<evidence type="ECO:0000256" key="1">
    <source>
        <dbReference type="SAM" id="SignalP"/>
    </source>
</evidence>
<reference evidence="2 3" key="1">
    <citation type="journal article" date="2019" name="Appl. Microbiol. Biotechnol.">
        <title>Genome sequence of Isaria javanica and comparative genome analysis insights into family S53 peptidase evolution in fungal entomopathogens.</title>
        <authorList>
            <person name="Lin R."/>
            <person name="Zhang X."/>
            <person name="Xin B."/>
            <person name="Zou M."/>
            <person name="Gao Y."/>
            <person name="Qin F."/>
            <person name="Hu Q."/>
            <person name="Xie B."/>
            <person name="Cheng X."/>
        </authorList>
    </citation>
    <scope>NUCLEOTIDE SEQUENCE [LARGE SCALE GENOMIC DNA]</scope>
    <source>
        <strain evidence="2 3">IJ1G</strain>
    </source>
</reference>
<dbReference type="EMBL" id="SPUK01000005">
    <property type="protein sequence ID" value="TQV97090.1"/>
    <property type="molecule type" value="Genomic_DNA"/>
</dbReference>